<keyword evidence="10 12" id="KW-1133">Transmembrane helix</keyword>
<dbReference type="SUPFAM" id="SSF53448">
    <property type="entry name" value="Nucleotide-diphospho-sugar transferases"/>
    <property type="match status" value="1"/>
</dbReference>
<feature type="transmembrane region" description="Helical" evidence="12">
    <location>
        <begin position="363"/>
        <end position="385"/>
    </location>
</feature>
<dbReference type="GO" id="GO:0005886">
    <property type="term" value="C:plasma membrane"/>
    <property type="evidence" value="ECO:0007669"/>
    <property type="project" value="UniProtKB-SubCell"/>
</dbReference>
<feature type="transmembrane region" description="Helical" evidence="12">
    <location>
        <begin position="47"/>
        <end position="71"/>
    </location>
</feature>
<evidence type="ECO:0000256" key="10">
    <source>
        <dbReference type="ARBA" id="ARBA00022989"/>
    </source>
</evidence>
<dbReference type="PANTHER" id="PTHR43867">
    <property type="entry name" value="CELLULOSE SYNTHASE CATALYTIC SUBUNIT A [UDP-FORMING]"/>
    <property type="match status" value="1"/>
</dbReference>
<dbReference type="OrthoDB" id="9775281at2"/>
<gene>
    <name evidence="14" type="ORF">HYN69_14325</name>
</gene>
<evidence type="ECO:0000259" key="13">
    <source>
        <dbReference type="Pfam" id="PF13632"/>
    </source>
</evidence>
<feature type="domain" description="Glycosyltransferase 2-like" evidence="13">
    <location>
        <begin position="188"/>
        <end position="386"/>
    </location>
</feature>
<dbReference type="CDD" id="cd04191">
    <property type="entry name" value="Glucan_BSP_MdoH"/>
    <property type="match status" value="1"/>
</dbReference>
<evidence type="ECO:0000256" key="3">
    <source>
        <dbReference type="ARBA" id="ARBA00009337"/>
    </source>
</evidence>
<comment type="similarity">
    <text evidence="3">Belongs to the glycosyltransferase 2 family. OpgH subfamily.</text>
</comment>
<feature type="transmembrane region" description="Helical" evidence="12">
    <location>
        <begin position="446"/>
        <end position="468"/>
    </location>
</feature>
<dbReference type="PANTHER" id="PTHR43867:SF5">
    <property type="entry name" value="GLUCANS BIOSYNTHESIS GLUCOSYLTRANSFERASE H"/>
    <property type="match status" value="1"/>
</dbReference>
<dbReference type="Pfam" id="PF13632">
    <property type="entry name" value="Glyco_trans_2_3"/>
    <property type="match status" value="1"/>
</dbReference>
<dbReference type="InterPro" id="IPR001173">
    <property type="entry name" value="Glyco_trans_2-like"/>
</dbReference>
<evidence type="ECO:0000256" key="4">
    <source>
        <dbReference type="ARBA" id="ARBA00020585"/>
    </source>
</evidence>
<evidence type="ECO:0000256" key="9">
    <source>
        <dbReference type="ARBA" id="ARBA00022692"/>
    </source>
</evidence>
<evidence type="ECO:0000256" key="7">
    <source>
        <dbReference type="ARBA" id="ARBA00022676"/>
    </source>
</evidence>
<evidence type="ECO:0000256" key="5">
    <source>
        <dbReference type="ARBA" id="ARBA00022475"/>
    </source>
</evidence>
<evidence type="ECO:0000256" key="6">
    <source>
        <dbReference type="ARBA" id="ARBA00022519"/>
    </source>
</evidence>
<evidence type="ECO:0000256" key="12">
    <source>
        <dbReference type="SAM" id="Phobius"/>
    </source>
</evidence>
<dbReference type="RefSeq" id="WP_108436336.1">
    <property type="nucleotide sequence ID" value="NZ_CP028918.1"/>
</dbReference>
<name>A0A2S0UNX7_9RHOB</name>
<dbReference type="NCBIfam" id="NF003958">
    <property type="entry name" value="PRK05454.2-1"/>
    <property type="match status" value="1"/>
</dbReference>
<dbReference type="Proteomes" id="UP000244496">
    <property type="component" value="Chromosome"/>
</dbReference>
<protein>
    <recommendedName>
        <fullName evidence="4">Glucans biosynthesis glucosyltransferase H</fullName>
    </recommendedName>
</protein>
<comment type="pathway">
    <text evidence="2">Glycan metabolism; osmoregulated periplasmic glucan (OPG) biosynthesis.</text>
</comment>
<dbReference type="NCBIfam" id="NF003962">
    <property type="entry name" value="PRK05454.2-5"/>
    <property type="match status" value="1"/>
</dbReference>
<dbReference type="KEGG" id="geh:HYN69_14325"/>
<comment type="subcellular location">
    <subcellularLocation>
        <location evidence="1">Cell inner membrane</location>
        <topology evidence="1">Multi-pass membrane protein</topology>
    </subcellularLocation>
</comment>
<keyword evidence="7" id="KW-0328">Glycosyltransferase</keyword>
<feature type="transmembrane region" description="Helical" evidence="12">
    <location>
        <begin position="519"/>
        <end position="544"/>
    </location>
</feature>
<evidence type="ECO:0000313" key="15">
    <source>
        <dbReference type="Proteomes" id="UP000244496"/>
    </source>
</evidence>
<evidence type="ECO:0000313" key="14">
    <source>
        <dbReference type="EMBL" id="AWB49519.1"/>
    </source>
</evidence>
<keyword evidence="6" id="KW-0997">Cell inner membrane</keyword>
<keyword evidence="5" id="KW-1003">Cell membrane</keyword>
<reference evidence="14 15" key="1">
    <citation type="submission" date="2018-04" db="EMBL/GenBank/DDBJ databases">
        <title>Genome sequencing of Gemmobacter.</title>
        <authorList>
            <person name="Yi H."/>
            <person name="Baek M.-G."/>
        </authorList>
    </citation>
    <scope>NUCLEOTIDE SEQUENCE [LARGE SCALE GENOMIC DNA]</scope>
    <source>
        <strain evidence="14 15">HYN0069</strain>
    </source>
</reference>
<dbReference type="AlphaFoldDB" id="A0A2S0UNX7"/>
<accession>A0A2S0UNX7</accession>
<dbReference type="GO" id="GO:0016758">
    <property type="term" value="F:hexosyltransferase activity"/>
    <property type="evidence" value="ECO:0007669"/>
    <property type="project" value="TreeGrafter"/>
</dbReference>
<keyword evidence="11 12" id="KW-0472">Membrane</keyword>
<dbReference type="NCBIfam" id="NF003959">
    <property type="entry name" value="PRK05454.2-2"/>
    <property type="match status" value="1"/>
</dbReference>
<dbReference type="Gene3D" id="3.90.550.10">
    <property type="entry name" value="Spore Coat Polysaccharide Biosynthesis Protein SpsA, Chain A"/>
    <property type="match status" value="1"/>
</dbReference>
<organism evidence="14 15">
    <name type="scientific">Paragemmobacter aquarius</name>
    <dbReference type="NCBI Taxonomy" id="2169400"/>
    <lineage>
        <taxon>Bacteria</taxon>
        <taxon>Pseudomonadati</taxon>
        <taxon>Pseudomonadota</taxon>
        <taxon>Alphaproteobacteria</taxon>
        <taxon>Rhodobacterales</taxon>
        <taxon>Paracoccaceae</taxon>
        <taxon>Paragemmobacter</taxon>
    </lineage>
</organism>
<proteinExistence type="inferred from homology"/>
<dbReference type="InterPro" id="IPR029044">
    <property type="entry name" value="Nucleotide-diphossugar_trans"/>
</dbReference>
<evidence type="ECO:0000256" key="11">
    <source>
        <dbReference type="ARBA" id="ARBA00023136"/>
    </source>
</evidence>
<evidence type="ECO:0000256" key="2">
    <source>
        <dbReference type="ARBA" id="ARBA00005001"/>
    </source>
</evidence>
<keyword evidence="15" id="KW-1185">Reference proteome</keyword>
<dbReference type="EMBL" id="CP028918">
    <property type="protein sequence ID" value="AWB49519.1"/>
    <property type="molecule type" value="Genomic_DNA"/>
</dbReference>
<evidence type="ECO:0000256" key="1">
    <source>
        <dbReference type="ARBA" id="ARBA00004429"/>
    </source>
</evidence>
<dbReference type="InterPro" id="IPR050321">
    <property type="entry name" value="Glycosyltr_2/OpgH_subfam"/>
</dbReference>
<feature type="transmembrane region" description="Helical" evidence="12">
    <location>
        <begin position="12"/>
        <end position="35"/>
    </location>
</feature>
<feature type="transmembrane region" description="Helical" evidence="12">
    <location>
        <begin position="410"/>
        <end position="434"/>
    </location>
</feature>
<evidence type="ECO:0000256" key="8">
    <source>
        <dbReference type="ARBA" id="ARBA00022679"/>
    </source>
</evidence>
<sequence>MTPAAPLQGRVILTRTVALGASISAAYGGFLLFLQFGAADGLDSFDILRSALIFASTFWLAWGAVTALAGLTTRPPFVPRQSGPITARTAILVPVYNEDPVATFARIAAMEASLRATGFAHLFHFAILSDTRDDAVAARERMWFLRLITDTDGEGRIFYRRRDKNKGRKAGNIEDFIKRSGAAYDYGIILDADSLMEGETMVEMVRRMEAAPGLGLLQTLPVIIKARSRFGRTMQFAGAFYSPIFARGLAMMQGRTGPFWGHNAIVRLRAFAESCALPELSGKPPFGGHILSHDYVEAALLARAGWVVRVDDDLTGSYEEGPENIIDHAKRDRRWCQGNLQHSRLLLAPGLKPWSRFVFLQGILAYIAPVFWLAFLAASIAAPLFTPPIDYFPIESWPFPVLPVSQVSKALGLAIGVVGLLFLPKVLIVIDAGLRGRARGFGGTMRAIASTLTELLFSSITAPLFLMFQTRSVMQVLRGADGGWPAQTRGDGTLGFGDAWAASHWIVTTGVVVLGAAQWFAPALVLWLLPVALPMVLAPVLIAWSSHPSRTDLFLTPMESAPTQVMGLQAAVMERWQMVAAPLPEAVAEVPRPARA</sequence>
<keyword evidence="8 14" id="KW-0808">Transferase</keyword>
<keyword evidence="9 12" id="KW-0812">Transmembrane</keyword>